<dbReference type="GO" id="GO:0006457">
    <property type="term" value="P:protein folding"/>
    <property type="evidence" value="ECO:0007669"/>
    <property type="project" value="TreeGrafter"/>
</dbReference>
<feature type="compositionally biased region" description="Polar residues" evidence="2">
    <location>
        <begin position="257"/>
        <end position="279"/>
    </location>
</feature>
<dbReference type="GO" id="GO:0005829">
    <property type="term" value="C:cytosol"/>
    <property type="evidence" value="ECO:0007669"/>
    <property type="project" value="TreeGrafter"/>
</dbReference>
<feature type="domain" description="CS" evidence="3">
    <location>
        <begin position="4"/>
        <end position="102"/>
    </location>
</feature>
<dbReference type="VEuPathDB" id="FungiDB:MPH_00557"/>
<dbReference type="GO" id="GO:0005634">
    <property type="term" value="C:nucleus"/>
    <property type="evidence" value="ECO:0007669"/>
    <property type="project" value="TreeGrafter"/>
</dbReference>
<feature type="compositionally biased region" description="Acidic residues" evidence="2">
    <location>
        <begin position="165"/>
        <end position="197"/>
    </location>
</feature>
<dbReference type="GO" id="GO:0051087">
    <property type="term" value="F:protein-folding chaperone binding"/>
    <property type="evidence" value="ECO:0007669"/>
    <property type="project" value="TreeGrafter"/>
</dbReference>
<dbReference type="GO" id="GO:0051131">
    <property type="term" value="P:chaperone-mediated protein complex assembly"/>
    <property type="evidence" value="ECO:0007669"/>
    <property type="project" value="TreeGrafter"/>
</dbReference>
<dbReference type="EMBL" id="AHHD01000030">
    <property type="protein sequence ID" value="EKG22102.1"/>
    <property type="molecule type" value="Genomic_DNA"/>
</dbReference>
<evidence type="ECO:0000256" key="1">
    <source>
        <dbReference type="ARBA" id="ARBA00025733"/>
    </source>
</evidence>
<dbReference type="InterPro" id="IPR008978">
    <property type="entry name" value="HSP20-like_chaperone"/>
</dbReference>
<dbReference type="Proteomes" id="UP000007129">
    <property type="component" value="Unassembled WGS sequence"/>
</dbReference>
<evidence type="ECO:0000259" key="3">
    <source>
        <dbReference type="PROSITE" id="PS51203"/>
    </source>
</evidence>
<dbReference type="OrthoDB" id="1564555at2759"/>
<dbReference type="PANTHER" id="PTHR22932:SF1">
    <property type="entry name" value="CO-CHAPERONE PROTEIN DAF-41"/>
    <property type="match status" value="1"/>
</dbReference>
<organism evidence="4 5">
    <name type="scientific">Macrophomina phaseolina (strain MS6)</name>
    <name type="common">Charcoal rot fungus</name>
    <dbReference type="NCBI Taxonomy" id="1126212"/>
    <lineage>
        <taxon>Eukaryota</taxon>
        <taxon>Fungi</taxon>
        <taxon>Dikarya</taxon>
        <taxon>Ascomycota</taxon>
        <taxon>Pezizomycotina</taxon>
        <taxon>Dothideomycetes</taxon>
        <taxon>Dothideomycetes incertae sedis</taxon>
        <taxon>Botryosphaeriales</taxon>
        <taxon>Botryosphaeriaceae</taxon>
        <taxon>Macrophomina</taxon>
    </lineage>
</organism>
<comment type="caution">
    <text evidence="4">The sequence shown here is derived from an EMBL/GenBank/DDBJ whole genome shotgun (WGS) entry which is preliminary data.</text>
</comment>
<evidence type="ECO:0000313" key="5">
    <source>
        <dbReference type="Proteomes" id="UP000007129"/>
    </source>
</evidence>
<protein>
    <recommendedName>
        <fullName evidence="3">CS domain-containing protein</fullName>
    </recommendedName>
</protein>
<dbReference type="InterPro" id="IPR007052">
    <property type="entry name" value="CS_dom"/>
</dbReference>
<proteinExistence type="inferred from homology"/>
<dbReference type="CDD" id="cd06465">
    <property type="entry name" value="p23_hB-ind1_like"/>
    <property type="match status" value="1"/>
</dbReference>
<reference evidence="4 5" key="1">
    <citation type="journal article" date="2012" name="BMC Genomics">
        <title>Tools to kill: Genome of one of the most destructive plant pathogenic fungi Macrophomina phaseolina.</title>
        <authorList>
            <person name="Islam M.S."/>
            <person name="Haque M.S."/>
            <person name="Islam M.M."/>
            <person name="Emdad E.M."/>
            <person name="Halim A."/>
            <person name="Hossen Q.M.M."/>
            <person name="Hossain M.Z."/>
            <person name="Ahmed B."/>
            <person name="Rahim S."/>
            <person name="Rahman M.S."/>
            <person name="Alam M.M."/>
            <person name="Hou S."/>
            <person name="Wan X."/>
            <person name="Saito J.A."/>
            <person name="Alam M."/>
        </authorList>
    </citation>
    <scope>NUCLEOTIDE SEQUENCE [LARGE SCALE GENOMIC DNA]</scope>
    <source>
        <strain evidence="4 5">MS6</strain>
    </source>
</reference>
<dbReference type="PANTHER" id="PTHR22932">
    <property type="entry name" value="TELOMERASE-BINDING PROTEIN P23 HSP90 CO-CHAPERONE"/>
    <property type="match status" value="1"/>
</dbReference>
<dbReference type="AlphaFoldDB" id="K2SB00"/>
<evidence type="ECO:0000256" key="2">
    <source>
        <dbReference type="SAM" id="MobiDB-lite"/>
    </source>
</evidence>
<dbReference type="Gene3D" id="2.60.40.790">
    <property type="match status" value="1"/>
</dbReference>
<dbReference type="SUPFAM" id="SSF49764">
    <property type="entry name" value="HSP20-like chaperones"/>
    <property type="match status" value="1"/>
</dbReference>
<evidence type="ECO:0000313" key="4">
    <source>
        <dbReference type="EMBL" id="EKG22102.1"/>
    </source>
</evidence>
<dbReference type="PROSITE" id="PS51203">
    <property type="entry name" value="CS"/>
    <property type="match status" value="1"/>
</dbReference>
<gene>
    <name evidence="4" type="ORF">MPH_00557</name>
</gene>
<dbReference type="InterPro" id="IPR045250">
    <property type="entry name" value="p23-like"/>
</dbReference>
<name>K2SB00_MACPH</name>
<feature type="region of interest" description="Disordered" evidence="2">
    <location>
        <begin position="161"/>
        <end position="279"/>
    </location>
</feature>
<feature type="compositionally biased region" description="Low complexity" evidence="2">
    <location>
        <begin position="231"/>
        <end position="248"/>
    </location>
</feature>
<dbReference type="eggNOG" id="KOG3158">
    <property type="taxonomic scope" value="Eukaryota"/>
</dbReference>
<dbReference type="STRING" id="1126212.K2SB00"/>
<dbReference type="HOGENOM" id="CLU_997733_0_0_1"/>
<comment type="similarity">
    <text evidence="1">Belongs to the p23/wos2 family.</text>
</comment>
<accession>K2SB00</accession>
<sequence>MATKLTPGVKWTQRSCHAPDDNYVFLTIEIPDVREEDLKLDLKDPYKLILNAHSARQNIDYHLELNLYDDIYPAETIKNHTDRHLELKLFKAEPDSWWPSLLSDENTPPYIKPDFDRWVNKDAQEGELDPEEERINNMSRDQLKTLADAALSATQQIAISKGEDEAVDAQETDENSKAEEDDYEEEEEEEEEDDDDDAPTRSDEDSSDNEADSPLPATINSEDHLDSEGITSRGSGAEESSSGSGEATGDNHKDNTPKWSSDAASEQLDSNTTRGTGND</sequence>
<dbReference type="InParanoid" id="K2SB00"/>
<dbReference type="GO" id="GO:0051879">
    <property type="term" value="F:Hsp90 protein binding"/>
    <property type="evidence" value="ECO:0007669"/>
    <property type="project" value="InterPro"/>
</dbReference>